<gene>
    <name evidence="1" type="ORF">CRECT_1389</name>
</gene>
<name>A0A6G5QN29_CAMRE</name>
<proteinExistence type="predicted"/>
<reference evidence="1 2" key="1">
    <citation type="submission" date="2016-07" db="EMBL/GenBank/DDBJ databases">
        <title>Comparative genomics of the Campylobacter concisus group.</title>
        <authorList>
            <person name="Miller W.G."/>
            <person name="Yee E."/>
            <person name="Chapman M.H."/>
            <person name="Huynh S."/>
            <person name="Bono J.L."/>
            <person name="On S.L.W."/>
            <person name="StLeger J."/>
            <person name="Foster G."/>
            <person name="Parker C.T."/>
        </authorList>
    </citation>
    <scope>NUCLEOTIDE SEQUENCE [LARGE SCALE GENOMIC DNA]</scope>
    <source>
        <strain evidence="1 2">ATCC 33238</strain>
    </source>
</reference>
<sequence length="193" mass="21756">MRENEQNLTEDKAQIIEKAKQEGMLSACFMSFTVLVLYVADFFPKLQEKHSWTALSILALVYLYKALKKLQPMCETNLIRPFHAYWTLGIAAAAALLAGILYDSMFTLLFLVLLIVTLFFWTILNFRLSRITQNPLFKFHSIMLIVSVASSLTVLFLKANPGSVLYYADAAITATAQALLVGAWYGVDDIEEI</sequence>
<protein>
    <submittedName>
        <fullName evidence="1">Putative membrane protein</fullName>
    </submittedName>
</protein>
<dbReference type="RefSeq" id="WP_002945061.1">
    <property type="nucleotide sequence ID" value="NZ_CAUTXX010000086.1"/>
</dbReference>
<dbReference type="AlphaFoldDB" id="A0A6G5QN29"/>
<evidence type="ECO:0000313" key="2">
    <source>
        <dbReference type="Proteomes" id="UP000502377"/>
    </source>
</evidence>
<dbReference type="Proteomes" id="UP000502377">
    <property type="component" value="Chromosome"/>
</dbReference>
<organism evidence="1 2">
    <name type="scientific">Campylobacter rectus</name>
    <name type="common">Wolinella recta</name>
    <dbReference type="NCBI Taxonomy" id="203"/>
    <lineage>
        <taxon>Bacteria</taxon>
        <taxon>Pseudomonadati</taxon>
        <taxon>Campylobacterota</taxon>
        <taxon>Epsilonproteobacteria</taxon>
        <taxon>Campylobacterales</taxon>
        <taxon>Campylobacteraceae</taxon>
        <taxon>Campylobacter</taxon>
    </lineage>
</organism>
<dbReference type="EMBL" id="CP012543">
    <property type="protein sequence ID" value="QCD47041.1"/>
    <property type="molecule type" value="Genomic_DNA"/>
</dbReference>
<evidence type="ECO:0000313" key="1">
    <source>
        <dbReference type="EMBL" id="QCD47041.1"/>
    </source>
</evidence>
<dbReference type="KEGG" id="crx:CRECT_1389"/>
<accession>A0A6G5QN29</accession>